<feature type="domain" description="LYC1 C-terminal" evidence="1">
    <location>
        <begin position="99"/>
        <end position="264"/>
    </location>
</feature>
<dbReference type="Proteomes" id="UP000193922">
    <property type="component" value="Unassembled WGS sequence"/>
</dbReference>
<dbReference type="PANTHER" id="PTHR34815">
    <property type="entry name" value="LYSINE ACETYLTRANSFERASE"/>
    <property type="match status" value="1"/>
</dbReference>
<dbReference type="GeneID" id="63805376"/>
<keyword evidence="3" id="KW-1185">Reference proteome</keyword>
<evidence type="ECO:0000259" key="1">
    <source>
        <dbReference type="Pfam" id="PF22998"/>
    </source>
</evidence>
<dbReference type="PANTHER" id="PTHR34815:SF2">
    <property type="entry name" value="N-ACETYLTRANSFERASE DOMAIN-CONTAINING PROTEIN"/>
    <property type="match status" value="1"/>
</dbReference>
<organism evidence="2 3">
    <name type="scientific">Linderina pennispora</name>
    <dbReference type="NCBI Taxonomy" id="61395"/>
    <lineage>
        <taxon>Eukaryota</taxon>
        <taxon>Fungi</taxon>
        <taxon>Fungi incertae sedis</taxon>
        <taxon>Zoopagomycota</taxon>
        <taxon>Kickxellomycotina</taxon>
        <taxon>Kickxellomycetes</taxon>
        <taxon>Kickxellales</taxon>
        <taxon>Kickxellaceae</taxon>
        <taxon>Linderina</taxon>
    </lineage>
</organism>
<dbReference type="Pfam" id="PF22998">
    <property type="entry name" value="GNAT_LYC1-like"/>
    <property type="match status" value="1"/>
</dbReference>
<dbReference type="InterPro" id="IPR016181">
    <property type="entry name" value="Acyl_CoA_acyltransferase"/>
</dbReference>
<gene>
    <name evidence="2" type="ORF">DL89DRAFT_270485</name>
</gene>
<dbReference type="RefSeq" id="XP_040740002.1">
    <property type="nucleotide sequence ID" value="XM_040888728.1"/>
</dbReference>
<dbReference type="AlphaFoldDB" id="A0A1Y1VXA3"/>
<proteinExistence type="predicted"/>
<comment type="caution">
    <text evidence="2">The sequence shown here is derived from an EMBL/GenBank/DDBJ whole genome shotgun (WGS) entry which is preliminary data.</text>
</comment>
<dbReference type="InterPro" id="IPR055100">
    <property type="entry name" value="GNAT_LYC1-like"/>
</dbReference>
<sequence>MRAHLESFCRRAIVRRRGAEAVEEVTCHSIGTVFCPPTQRNRGYATGLMRALAQELQELRGVSNLYSDIGAEFYARHGWHVYSPVSVRFTQALPSGAAPEIAAYAEQDCERVVQQMQALPVSASHVHVAILPEACVYAWHFARARFECSIVHGSDLRLEHFGAALADGSFLAWTYDVRQGTVVVLRAAVESQESLLALTAAAMEVGRKVGFNELVFWNPPFEQALIAAGAERVVRTGSLPSLCVFGEEDGEHVEWLLNEKFPWV</sequence>
<evidence type="ECO:0000313" key="2">
    <source>
        <dbReference type="EMBL" id="ORX65931.1"/>
    </source>
</evidence>
<dbReference type="SUPFAM" id="SSF55729">
    <property type="entry name" value="Acyl-CoA N-acyltransferases (Nat)"/>
    <property type="match status" value="1"/>
</dbReference>
<dbReference type="EMBL" id="MCFD01000019">
    <property type="protein sequence ID" value="ORX65931.1"/>
    <property type="molecule type" value="Genomic_DNA"/>
</dbReference>
<name>A0A1Y1VXA3_9FUNG</name>
<protein>
    <recommendedName>
        <fullName evidence="1">LYC1 C-terminal domain-containing protein</fullName>
    </recommendedName>
</protein>
<evidence type="ECO:0000313" key="3">
    <source>
        <dbReference type="Proteomes" id="UP000193922"/>
    </source>
</evidence>
<reference evidence="2 3" key="1">
    <citation type="submission" date="2016-07" db="EMBL/GenBank/DDBJ databases">
        <title>Pervasive Adenine N6-methylation of Active Genes in Fungi.</title>
        <authorList>
            <consortium name="DOE Joint Genome Institute"/>
            <person name="Mondo S.J."/>
            <person name="Dannebaum R.O."/>
            <person name="Kuo R.C."/>
            <person name="Labutti K."/>
            <person name="Haridas S."/>
            <person name="Kuo A."/>
            <person name="Salamov A."/>
            <person name="Ahrendt S.R."/>
            <person name="Lipzen A."/>
            <person name="Sullivan W."/>
            <person name="Andreopoulos W.B."/>
            <person name="Clum A."/>
            <person name="Lindquist E."/>
            <person name="Daum C."/>
            <person name="Ramamoorthy G.K."/>
            <person name="Gryganskyi A."/>
            <person name="Culley D."/>
            <person name="Magnuson J.K."/>
            <person name="James T.Y."/>
            <person name="O'Malley M.A."/>
            <person name="Stajich J.E."/>
            <person name="Spatafora J.W."/>
            <person name="Visel A."/>
            <person name="Grigoriev I.V."/>
        </authorList>
    </citation>
    <scope>NUCLEOTIDE SEQUENCE [LARGE SCALE GENOMIC DNA]</scope>
    <source>
        <strain evidence="2 3">ATCC 12442</strain>
    </source>
</reference>
<dbReference type="Gene3D" id="3.40.630.30">
    <property type="match status" value="1"/>
</dbReference>
<dbReference type="OrthoDB" id="2020070at2759"/>
<accession>A0A1Y1VXA3</accession>
<dbReference type="STRING" id="61395.A0A1Y1VXA3"/>
<dbReference type="InterPro" id="IPR053013">
    <property type="entry name" value="LAT"/>
</dbReference>